<accession>A0A367R629</accession>
<gene>
    <name evidence="1" type="ORF">A6769_29415</name>
</gene>
<sequence length="138" mass="15275">MSPSKFYPFSDYDKKQIAKLPPDIAALADKYPSEILNTADSWDNLLFDANYLPECLEVYSGDADDANIFVLNGVMKDYVPSHAEKNTSSITVMIDGEFAYIEIEGRQVLNKLGGIVLPEVAINPDVLIQSILKGENND</sequence>
<dbReference type="EMBL" id="LXQE01000170">
    <property type="protein sequence ID" value="RCJ31937.1"/>
    <property type="molecule type" value="Genomic_DNA"/>
</dbReference>
<comment type="caution">
    <text evidence="1">The sequence shown here is derived from an EMBL/GenBank/DDBJ whole genome shotgun (WGS) entry which is preliminary data.</text>
</comment>
<reference evidence="1 2" key="1">
    <citation type="submission" date="2016-04" db="EMBL/GenBank/DDBJ databases">
        <authorList>
            <person name="Evans L.H."/>
            <person name="Alamgir A."/>
            <person name="Owens N."/>
            <person name="Weber N.D."/>
            <person name="Virtaneva K."/>
            <person name="Barbian K."/>
            <person name="Babar A."/>
            <person name="Rosenke K."/>
        </authorList>
    </citation>
    <scope>NUCLEOTIDE SEQUENCE [LARGE SCALE GENOMIC DNA]</scope>
    <source>
        <strain evidence="1">NIES-2108</strain>
    </source>
</reference>
<name>A0A367R629_NOSPU</name>
<proteinExistence type="predicted"/>
<dbReference type="AlphaFoldDB" id="A0A367R629"/>
<protein>
    <submittedName>
        <fullName evidence="1">Uncharacterized protein</fullName>
    </submittedName>
</protein>
<evidence type="ECO:0000313" key="1">
    <source>
        <dbReference type="EMBL" id="RCJ31937.1"/>
    </source>
</evidence>
<organism evidence="1 2">
    <name type="scientific">Nostoc punctiforme NIES-2108</name>
    <dbReference type="NCBI Taxonomy" id="1356359"/>
    <lineage>
        <taxon>Bacteria</taxon>
        <taxon>Bacillati</taxon>
        <taxon>Cyanobacteriota</taxon>
        <taxon>Cyanophyceae</taxon>
        <taxon>Nostocales</taxon>
        <taxon>Nostocaceae</taxon>
        <taxon>Nostoc</taxon>
    </lineage>
</organism>
<dbReference type="Proteomes" id="UP000252085">
    <property type="component" value="Unassembled WGS sequence"/>
</dbReference>
<evidence type="ECO:0000313" key="2">
    <source>
        <dbReference type="Proteomes" id="UP000252085"/>
    </source>
</evidence>